<reference evidence="15 16" key="1">
    <citation type="submission" date="2016-02" db="EMBL/GenBank/DDBJ databases">
        <title>Draft genome sequence of Thermodesulfatator sp. S606.</title>
        <authorList>
            <person name="Lai Q."/>
            <person name="Cao J."/>
            <person name="Dupont S."/>
            <person name="Shao Z."/>
            <person name="Jebbar M."/>
            <person name="Alain K."/>
        </authorList>
    </citation>
    <scope>NUCLEOTIDE SEQUENCE [LARGE SCALE GENOMIC DNA]</scope>
    <source>
        <strain evidence="15 16">S606</strain>
    </source>
</reference>
<keyword evidence="8" id="KW-0408">Iron</keyword>
<accession>A0A177E6H1</accession>
<gene>
    <name evidence="15" type="ORF">TH606_07485</name>
</gene>
<evidence type="ECO:0000256" key="3">
    <source>
        <dbReference type="ARBA" id="ARBA00013273"/>
    </source>
</evidence>
<dbReference type="PROSITE" id="PS51449">
    <property type="entry name" value="MTTASE_N"/>
    <property type="match status" value="1"/>
</dbReference>
<evidence type="ECO:0000256" key="11">
    <source>
        <dbReference type="ARBA" id="ARBA00051661"/>
    </source>
</evidence>
<dbReference type="Gene3D" id="3.40.50.12160">
    <property type="entry name" value="Methylthiotransferase, N-terminal domain"/>
    <property type="match status" value="1"/>
</dbReference>
<dbReference type="NCBIfam" id="TIGR00089">
    <property type="entry name" value="MiaB/RimO family radical SAM methylthiotransferase"/>
    <property type="match status" value="1"/>
</dbReference>
<dbReference type="Pfam" id="PF04055">
    <property type="entry name" value="Radical_SAM"/>
    <property type="match status" value="1"/>
</dbReference>
<keyword evidence="9" id="KW-0411">Iron-sulfur</keyword>
<dbReference type="EC" id="2.8.4.5" evidence="3"/>
<evidence type="ECO:0000256" key="10">
    <source>
        <dbReference type="ARBA" id="ARBA00031213"/>
    </source>
</evidence>
<dbReference type="AlphaFoldDB" id="A0A177E6H1"/>
<dbReference type="STRING" id="1795632.TH606_07485"/>
<dbReference type="InterPro" id="IPR023404">
    <property type="entry name" value="rSAM_horseshoe"/>
</dbReference>
<dbReference type="GO" id="GO:0046872">
    <property type="term" value="F:metal ion binding"/>
    <property type="evidence" value="ECO:0007669"/>
    <property type="project" value="UniProtKB-KW"/>
</dbReference>
<dbReference type="CDD" id="cd01335">
    <property type="entry name" value="Radical_SAM"/>
    <property type="match status" value="1"/>
</dbReference>
<comment type="caution">
    <text evidence="15">The sequence shown here is derived from an EMBL/GenBank/DDBJ whole genome shotgun (WGS) entry which is preliminary data.</text>
</comment>
<dbReference type="SMART" id="SM00729">
    <property type="entry name" value="Elp3"/>
    <property type="match status" value="1"/>
</dbReference>
<dbReference type="SFLD" id="SFLDG01061">
    <property type="entry name" value="methylthiotransferase"/>
    <property type="match status" value="1"/>
</dbReference>
<proteinExistence type="predicted"/>
<comment type="catalytic activity">
    <reaction evidence="11">
        <text>N(6)-L-threonylcarbamoyladenosine(37) in tRNA + (sulfur carrier)-SH + AH2 + 2 S-adenosyl-L-methionine = 2-methylsulfanyl-N(6)-L-threonylcarbamoyladenosine(37) in tRNA + (sulfur carrier)-H + 5'-deoxyadenosine + L-methionine + A + S-adenosyl-L-homocysteine + 2 H(+)</text>
        <dbReference type="Rhea" id="RHEA:37075"/>
        <dbReference type="Rhea" id="RHEA-COMP:10163"/>
        <dbReference type="Rhea" id="RHEA-COMP:11092"/>
        <dbReference type="Rhea" id="RHEA-COMP:14737"/>
        <dbReference type="Rhea" id="RHEA-COMP:14739"/>
        <dbReference type="ChEBI" id="CHEBI:13193"/>
        <dbReference type="ChEBI" id="CHEBI:15378"/>
        <dbReference type="ChEBI" id="CHEBI:17319"/>
        <dbReference type="ChEBI" id="CHEBI:17499"/>
        <dbReference type="ChEBI" id="CHEBI:29917"/>
        <dbReference type="ChEBI" id="CHEBI:57844"/>
        <dbReference type="ChEBI" id="CHEBI:57856"/>
        <dbReference type="ChEBI" id="CHEBI:59789"/>
        <dbReference type="ChEBI" id="CHEBI:64428"/>
        <dbReference type="ChEBI" id="CHEBI:74418"/>
        <dbReference type="ChEBI" id="CHEBI:74420"/>
        <dbReference type="EC" id="2.8.4.5"/>
    </reaction>
</comment>
<evidence type="ECO:0000259" key="14">
    <source>
        <dbReference type="PROSITE" id="PS51918"/>
    </source>
</evidence>
<sequence length="437" mass="49735">MRRRLAIATLGCKVNQVESASLAEGFEQKGYELVDFKNKADIYVVNTCAVTAKASYESRKLLRQAQKNKPLLVVATGCYAQVGAEEIFEQVEGPLLIAGQKEKAKLPEIVEDLKLPLKEKKVLVSEVKELKTCEPYPLSRFRGHKRAFLRVQDGCSLFCTYCIVPYARGPSRSLSLEEIKAQVIRFLEAGYREIVLTGVHLGLWGHDLTPPRTLLDLLKLLEELDVPRWRLSSLEPQELTEEILAFLKEAKGFCPHFHLSLQSGSDKVLRKMGRRYRAKDFESLLLKIKETFPQAAIGADVIVGFPAETEEDFETTFALIERLPLTYLHVFPYSPRPGTPAARWPQVPPHRIAERARKLQQLSLAKQKAFYRAHVGQTLEVLVLRYLEEQGLYEGLSRNYLKVIFEAKNDDLGRMVLVRVERAVDSWLYGRSVHQTV</sequence>
<dbReference type="InterPro" id="IPR006467">
    <property type="entry name" value="MiaB-like_bact"/>
</dbReference>
<dbReference type="SFLD" id="SFLDG01082">
    <property type="entry name" value="B12-binding_domain_containing"/>
    <property type="match status" value="1"/>
</dbReference>
<comment type="function">
    <text evidence="2">Catalyzes the methylthiolation of N6-threonylcarbamoyladenosine (t(6)A), leading to the formation of 2-methylthio-N6-threonylcarbamoyladenosine (ms(2)t(6)A) at position 37 in tRNAs that read codons beginning with adenine.</text>
</comment>
<dbReference type="InterPro" id="IPR013848">
    <property type="entry name" value="Methylthiotransferase_N"/>
</dbReference>
<dbReference type="PROSITE" id="PS50926">
    <property type="entry name" value="TRAM"/>
    <property type="match status" value="1"/>
</dbReference>
<evidence type="ECO:0000256" key="1">
    <source>
        <dbReference type="ARBA" id="ARBA00001966"/>
    </source>
</evidence>
<dbReference type="Gene3D" id="3.80.30.20">
    <property type="entry name" value="tm_1862 like domain"/>
    <property type="match status" value="1"/>
</dbReference>
<dbReference type="InterPro" id="IPR007197">
    <property type="entry name" value="rSAM"/>
</dbReference>
<evidence type="ECO:0000256" key="9">
    <source>
        <dbReference type="ARBA" id="ARBA00023014"/>
    </source>
</evidence>
<evidence type="ECO:0000259" key="12">
    <source>
        <dbReference type="PROSITE" id="PS50926"/>
    </source>
</evidence>
<dbReference type="GO" id="GO:0035598">
    <property type="term" value="F:tRNA (N(6)-L-threonylcarbamoyladenosine(37)-C(2))-methylthiotransferase activity"/>
    <property type="evidence" value="ECO:0007669"/>
    <property type="project" value="UniProtKB-EC"/>
</dbReference>
<dbReference type="InterPro" id="IPR002792">
    <property type="entry name" value="TRAM_dom"/>
</dbReference>
<feature type="domain" description="MTTase N-terminal" evidence="13">
    <location>
        <begin position="3"/>
        <end position="115"/>
    </location>
</feature>
<keyword evidence="5" id="KW-0808">Transferase</keyword>
<keyword evidence="7" id="KW-0479">Metal-binding</keyword>
<dbReference type="InterPro" id="IPR006638">
    <property type="entry name" value="Elp3/MiaA/NifB-like_rSAM"/>
</dbReference>
<dbReference type="InterPro" id="IPR020612">
    <property type="entry name" value="Methylthiotransferase_CS"/>
</dbReference>
<evidence type="ECO:0000313" key="16">
    <source>
        <dbReference type="Proteomes" id="UP000076964"/>
    </source>
</evidence>
<name>A0A177E6H1_9BACT</name>
<dbReference type="Pfam" id="PF00919">
    <property type="entry name" value="UPF0004"/>
    <property type="match status" value="1"/>
</dbReference>
<dbReference type="EMBL" id="LSFI01000033">
    <property type="protein sequence ID" value="OAG27306.1"/>
    <property type="molecule type" value="Genomic_DNA"/>
</dbReference>
<dbReference type="PANTHER" id="PTHR11918:SF45">
    <property type="entry name" value="THREONYLCARBAMOYLADENOSINE TRNA METHYLTHIOTRANSFERASE"/>
    <property type="match status" value="1"/>
</dbReference>
<dbReference type="SFLD" id="SFLDS00029">
    <property type="entry name" value="Radical_SAM"/>
    <property type="match status" value="1"/>
</dbReference>
<dbReference type="PANTHER" id="PTHR11918">
    <property type="entry name" value="RADICAL SAM PROTEINS"/>
    <property type="match status" value="1"/>
</dbReference>
<organism evidence="15 16">
    <name type="scientific">Thermodesulfatator autotrophicus</name>
    <dbReference type="NCBI Taxonomy" id="1795632"/>
    <lineage>
        <taxon>Bacteria</taxon>
        <taxon>Pseudomonadati</taxon>
        <taxon>Thermodesulfobacteriota</taxon>
        <taxon>Thermodesulfobacteria</taxon>
        <taxon>Thermodesulfobacteriales</taxon>
        <taxon>Thermodesulfatatoraceae</taxon>
        <taxon>Thermodesulfatator</taxon>
    </lineage>
</organism>
<evidence type="ECO:0000256" key="8">
    <source>
        <dbReference type="ARBA" id="ARBA00023004"/>
    </source>
</evidence>
<feature type="domain" description="TRAM" evidence="12">
    <location>
        <begin position="372"/>
        <end position="434"/>
    </location>
</feature>
<keyword evidence="4" id="KW-0004">4Fe-4S</keyword>
<dbReference type="PROSITE" id="PS51918">
    <property type="entry name" value="RADICAL_SAM"/>
    <property type="match status" value="1"/>
</dbReference>
<dbReference type="NCBIfam" id="TIGR01579">
    <property type="entry name" value="MiaB-like-C"/>
    <property type="match status" value="1"/>
</dbReference>
<dbReference type="GO" id="GO:0051539">
    <property type="term" value="F:4 iron, 4 sulfur cluster binding"/>
    <property type="evidence" value="ECO:0007669"/>
    <property type="project" value="UniProtKB-KW"/>
</dbReference>
<dbReference type="InterPro" id="IPR038135">
    <property type="entry name" value="Methylthiotransferase_N_sf"/>
</dbReference>
<evidence type="ECO:0000313" key="15">
    <source>
        <dbReference type="EMBL" id="OAG27306.1"/>
    </source>
</evidence>
<dbReference type="OrthoDB" id="9805215at2"/>
<comment type="cofactor">
    <cofactor evidence="1">
        <name>[4Fe-4S] cluster</name>
        <dbReference type="ChEBI" id="CHEBI:49883"/>
    </cofactor>
</comment>
<evidence type="ECO:0000259" key="13">
    <source>
        <dbReference type="PROSITE" id="PS51449"/>
    </source>
</evidence>
<evidence type="ECO:0000256" key="7">
    <source>
        <dbReference type="ARBA" id="ARBA00022723"/>
    </source>
</evidence>
<dbReference type="InterPro" id="IPR005839">
    <property type="entry name" value="Methylthiotransferase"/>
</dbReference>
<feature type="domain" description="Radical SAM core" evidence="14">
    <location>
        <begin position="141"/>
        <end position="372"/>
    </location>
</feature>
<dbReference type="Proteomes" id="UP000076964">
    <property type="component" value="Unassembled WGS sequence"/>
</dbReference>
<evidence type="ECO:0000256" key="2">
    <source>
        <dbReference type="ARBA" id="ARBA00002399"/>
    </source>
</evidence>
<dbReference type="PROSITE" id="PS01278">
    <property type="entry name" value="MTTASE_RADICAL"/>
    <property type="match status" value="1"/>
</dbReference>
<dbReference type="RefSeq" id="WP_068542526.1">
    <property type="nucleotide sequence ID" value="NZ_LSFI01000033.1"/>
</dbReference>
<protein>
    <recommendedName>
        <fullName evidence="3">tRNA (N(6)-L-threonylcarbamoyladenosine(37)-C(2))-methylthiotransferase</fullName>
        <ecNumber evidence="3">2.8.4.5</ecNumber>
    </recommendedName>
    <alternativeName>
        <fullName evidence="10">tRNA-t(6)A37 methylthiotransferase</fullName>
    </alternativeName>
</protein>
<keyword evidence="6" id="KW-0949">S-adenosyl-L-methionine</keyword>
<dbReference type="SUPFAM" id="SSF102114">
    <property type="entry name" value="Radical SAM enzymes"/>
    <property type="match status" value="1"/>
</dbReference>
<keyword evidence="16" id="KW-1185">Reference proteome</keyword>
<evidence type="ECO:0000256" key="4">
    <source>
        <dbReference type="ARBA" id="ARBA00022485"/>
    </source>
</evidence>
<evidence type="ECO:0000256" key="6">
    <source>
        <dbReference type="ARBA" id="ARBA00022691"/>
    </source>
</evidence>
<dbReference type="InterPro" id="IPR058240">
    <property type="entry name" value="rSAM_sf"/>
</dbReference>
<evidence type="ECO:0000256" key="5">
    <source>
        <dbReference type="ARBA" id="ARBA00022679"/>
    </source>
</evidence>